<dbReference type="SMART" id="SM00066">
    <property type="entry name" value="GAL4"/>
    <property type="match status" value="1"/>
</dbReference>
<organism evidence="5 6">
    <name type="scientific">Schizopora paradoxa</name>
    <dbReference type="NCBI Taxonomy" id="27342"/>
    <lineage>
        <taxon>Eukaryota</taxon>
        <taxon>Fungi</taxon>
        <taxon>Dikarya</taxon>
        <taxon>Basidiomycota</taxon>
        <taxon>Agaricomycotina</taxon>
        <taxon>Agaricomycetes</taxon>
        <taxon>Hymenochaetales</taxon>
        <taxon>Schizoporaceae</taxon>
        <taxon>Schizopora</taxon>
    </lineage>
</organism>
<evidence type="ECO:0000256" key="1">
    <source>
        <dbReference type="ARBA" id="ARBA00004123"/>
    </source>
</evidence>
<feature type="region of interest" description="Disordered" evidence="3">
    <location>
        <begin position="181"/>
        <end position="204"/>
    </location>
</feature>
<accession>A0A0H2RYU9</accession>
<dbReference type="GO" id="GO:0008270">
    <property type="term" value="F:zinc ion binding"/>
    <property type="evidence" value="ECO:0007669"/>
    <property type="project" value="InterPro"/>
</dbReference>
<dbReference type="GO" id="GO:0000981">
    <property type="term" value="F:DNA-binding transcription factor activity, RNA polymerase II-specific"/>
    <property type="evidence" value="ECO:0007669"/>
    <property type="project" value="InterPro"/>
</dbReference>
<feature type="compositionally biased region" description="Low complexity" evidence="3">
    <location>
        <begin position="40"/>
        <end position="66"/>
    </location>
</feature>
<dbReference type="EMBL" id="KQ085906">
    <property type="protein sequence ID" value="KLO17285.1"/>
    <property type="molecule type" value="Genomic_DNA"/>
</dbReference>
<reference evidence="5 6" key="1">
    <citation type="submission" date="2015-04" db="EMBL/GenBank/DDBJ databases">
        <title>Complete genome sequence of Schizopora paradoxa KUC8140, a cosmopolitan wood degrader in East Asia.</title>
        <authorList>
            <consortium name="DOE Joint Genome Institute"/>
            <person name="Min B."/>
            <person name="Park H."/>
            <person name="Jang Y."/>
            <person name="Kim J.-J."/>
            <person name="Kim K.H."/>
            <person name="Pangilinan J."/>
            <person name="Lipzen A."/>
            <person name="Riley R."/>
            <person name="Grigoriev I.V."/>
            <person name="Spatafora J.W."/>
            <person name="Choi I.-G."/>
        </authorList>
    </citation>
    <scope>NUCLEOTIDE SEQUENCE [LARGE SCALE GENOMIC DNA]</scope>
    <source>
        <strain evidence="5 6">KUC8140</strain>
    </source>
</reference>
<comment type="subcellular location">
    <subcellularLocation>
        <location evidence="1">Nucleus</location>
    </subcellularLocation>
</comment>
<dbReference type="GO" id="GO:0005634">
    <property type="term" value="C:nucleus"/>
    <property type="evidence" value="ECO:0007669"/>
    <property type="project" value="UniProtKB-SubCell"/>
</dbReference>
<sequence>MSAESDVEMSDDRSSKRAKTSHGTVVNDELPQGPQPPSISTPSSLPSPTNKADPSSLQSGSSSDSPSCRKKQPLSCGECRRLKLKCDRVFPCKACVKRGCEGICPEGSLVSGRGSRYILANTERLHEKIIQMSDRIRDLENALCTLHTEHCLCSGNPVGSHPLLQGPQLLVKAHLELYGLETGRSGPESPVSSGSSDRTGDSITSNATVFNELPDVQSQKSNAKPSTLPADWLDSMSFSGSDDEHLQFTASVETNISTPSMPESSIIFTSPSTVNPLQHSMDLSMTSFHGVTEMLDPLLFGQWTGQVDSPLTAAGGTAQVHPDTVSRIHTDSAPKSPDTSTPSTPAISLDRYFITWLTQLWLSHMTNPNLPGTAHVSMNDPWGLPKPLDPSLFSSPSSSGSSTTEDASAWMRLLSQGFGNINYQPFA</sequence>
<dbReference type="InParanoid" id="A0A0H2RYU9"/>
<feature type="compositionally biased region" description="Low complexity" evidence="3">
    <location>
        <begin position="185"/>
        <end position="196"/>
    </location>
</feature>
<dbReference type="CDD" id="cd00067">
    <property type="entry name" value="GAL4"/>
    <property type="match status" value="1"/>
</dbReference>
<dbReference type="OrthoDB" id="424974at2759"/>
<proteinExistence type="predicted"/>
<dbReference type="PROSITE" id="PS00463">
    <property type="entry name" value="ZN2_CY6_FUNGAL_1"/>
    <property type="match status" value="1"/>
</dbReference>
<dbReference type="PANTHER" id="PTHR31001">
    <property type="entry name" value="UNCHARACTERIZED TRANSCRIPTIONAL REGULATORY PROTEIN"/>
    <property type="match status" value="1"/>
</dbReference>
<dbReference type="InterPro" id="IPR001138">
    <property type="entry name" value="Zn2Cys6_DnaBD"/>
</dbReference>
<dbReference type="AlphaFoldDB" id="A0A0H2RYU9"/>
<dbReference type="InterPro" id="IPR050613">
    <property type="entry name" value="Sec_Metabolite_Reg"/>
</dbReference>
<dbReference type="Proteomes" id="UP000053477">
    <property type="component" value="Unassembled WGS sequence"/>
</dbReference>
<evidence type="ECO:0000313" key="5">
    <source>
        <dbReference type="EMBL" id="KLO17285.1"/>
    </source>
</evidence>
<dbReference type="PROSITE" id="PS50048">
    <property type="entry name" value="ZN2_CY6_FUNGAL_2"/>
    <property type="match status" value="1"/>
</dbReference>
<keyword evidence="6" id="KW-1185">Reference proteome</keyword>
<feature type="region of interest" description="Disordered" evidence="3">
    <location>
        <begin position="1"/>
        <end position="73"/>
    </location>
</feature>
<evidence type="ECO:0000256" key="3">
    <source>
        <dbReference type="SAM" id="MobiDB-lite"/>
    </source>
</evidence>
<keyword evidence="2" id="KW-0539">Nucleus</keyword>
<name>A0A0H2RYU9_9AGAM</name>
<evidence type="ECO:0000313" key="6">
    <source>
        <dbReference type="Proteomes" id="UP000053477"/>
    </source>
</evidence>
<dbReference type="Gene3D" id="4.10.240.10">
    <property type="entry name" value="Zn(2)-C6 fungal-type DNA-binding domain"/>
    <property type="match status" value="1"/>
</dbReference>
<dbReference type="STRING" id="27342.A0A0H2RYU9"/>
<protein>
    <recommendedName>
        <fullName evidence="4">Zn(2)-C6 fungal-type domain-containing protein</fullName>
    </recommendedName>
</protein>
<dbReference type="PANTHER" id="PTHR31001:SF56">
    <property type="entry name" value="ZN(2)-C6 FUNGAL-TYPE DOMAIN-CONTAINING PROTEIN"/>
    <property type="match status" value="1"/>
</dbReference>
<gene>
    <name evidence="5" type="ORF">SCHPADRAFT_994453</name>
</gene>
<dbReference type="InterPro" id="IPR036864">
    <property type="entry name" value="Zn2-C6_fun-type_DNA-bd_sf"/>
</dbReference>
<dbReference type="SUPFAM" id="SSF57701">
    <property type="entry name" value="Zn2/Cys6 DNA-binding domain"/>
    <property type="match status" value="1"/>
</dbReference>
<feature type="domain" description="Zn(2)-C6 fungal-type" evidence="4">
    <location>
        <begin position="75"/>
        <end position="104"/>
    </location>
</feature>
<evidence type="ECO:0000256" key="2">
    <source>
        <dbReference type="ARBA" id="ARBA00023242"/>
    </source>
</evidence>
<evidence type="ECO:0000259" key="4">
    <source>
        <dbReference type="PROSITE" id="PS50048"/>
    </source>
</evidence>